<dbReference type="PROSITE" id="PS00061">
    <property type="entry name" value="ADH_SHORT"/>
    <property type="match status" value="1"/>
</dbReference>
<organism evidence="3 4">
    <name type="scientific">Paraburkholderia bryophila</name>
    <dbReference type="NCBI Taxonomy" id="420952"/>
    <lineage>
        <taxon>Bacteria</taxon>
        <taxon>Pseudomonadati</taxon>
        <taxon>Pseudomonadota</taxon>
        <taxon>Betaproteobacteria</taxon>
        <taxon>Burkholderiales</taxon>
        <taxon>Burkholderiaceae</taxon>
        <taxon>Paraburkholderia</taxon>
    </lineage>
</organism>
<dbReference type="RefSeq" id="WP_218901401.1">
    <property type="nucleotide sequence ID" value="NZ_JACCAS010000002.1"/>
</dbReference>
<dbReference type="InterPro" id="IPR020904">
    <property type="entry name" value="Sc_DH/Rdtase_CS"/>
</dbReference>
<keyword evidence="4" id="KW-1185">Reference proteome</keyword>
<dbReference type="NCBIfam" id="NF005559">
    <property type="entry name" value="PRK07231.1"/>
    <property type="match status" value="1"/>
</dbReference>
<dbReference type="Gene3D" id="3.40.50.720">
    <property type="entry name" value="NAD(P)-binding Rossmann-like Domain"/>
    <property type="match status" value="1"/>
</dbReference>
<gene>
    <name evidence="3" type="ORF">GGD40_007293</name>
    <name evidence="2" type="ORF">GGD41_004203</name>
</gene>
<dbReference type="FunFam" id="3.40.50.720:FF:000084">
    <property type="entry name" value="Short-chain dehydrogenase reductase"/>
    <property type="match status" value="1"/>
</dbReference>
<dbReference type="EMBL" id="JACCAU010000001">
    <property type="protein sequence ID" value="NYH16975.1"/>
    <property type="molecule type" value="Genomic_DNA"/>
</dbReference>
<comment type="similarity">
    <text evidence="1">Belongs to the short-chain dehydrogenases/reductases (SDR) family.</text>
</comment>
<dbReference type="SUPFAM" id="SSF51735">
    <property type="entry name" value="NAD(P)-binding Rossmann-fold domains"/>
    <property type="match status" value="1"/>
</dbReference>
<sequence>MSDSIDGVRLRFDQREFSSMKLKNRVAIVTGAQRGIGYAIAKRYLDEGAHVVLADVNDAHDPLPGLNGAQGTASFVKTDVSVDSQVRALVSKALELHGRVDILVNNAGIEFAKTVVTTTEDEWDQLMAVNLKGVFLCSRAVIPVMQQQGSGVIINVASELGLVGEAGVAAYCASKGGVVMLSKAMAIDHGPQGIRVNCLCPGPVATQLLEDVFASSDDPEGMRRTFESQTVLKRLGRPEDIAAAAAFLASDDAAFMAGSDLVVDGGWTAR</sequence>
<evidence type="ECO:0000313" key="2">
    <source>
        <dbReference type="EMBL" id="NYH16975.1"/>
    </source>
</evidence>
<evidence type="ECO:0000256" key="1">
    <source>
        <dbReference type="ARBA" id="ARBA00006484"/>
    </source>
</evidence>
<dbReference type="PRINTS" id="PR00081">
    <property type="entry name" value="GDHRDH"/>
</dbReference>
<dbReference type="Proteomes" id="UP000572540">
    <property type="component" value="Unassembled WGS sequence"/>
</dbReference>
<comment type="caution">
    <text evidence="3">The sequence shown here is derived from an EMBL/GenBank/DDBJ whole genome shotgun (WGS) entry which is preliminary data.</text>
</comment>
<dbReference type="GO" id="GO:0048038">
    <property type="term" value="F:quinone binding"/>
    <property type="evidence" value="ECO:0007669"/>
    <property type="project" value="TreeGrafter"/>
</dbReference>
<dbReference type="PANTHER" id="PTHR42760:SF122">
    <property type="entry name" value="NAD(P)-BINDING PROTEIN"/>
    <property type="match status" value="1"/>
</dbReference>
<accession>A0A7Y9WVR3</accession>
<evidence type="ECO:0000313" key="4">
    <source>
        <dbReference type="Proteomes" id="UP000540929"/>
    </source>
</evidence>
<dbReference type="GO" id="GO:0006633">
    <property type="term" value="P:fatty acid biosynthetic process"/>
    <property type="evidence" value="ECO:0007669"/>
    <property type="project" value="TreeGrafter"/>
</dbReference>
<name>A0A7Y9WVR3_9BURK</name>
<dbReference type="PANTHER" id="PTHR42760">
    <property type="entry name" value="SHORT-CHAIN DEHYDROGENASES/REDUCTASES FAMILY MEMBER"/>
    <property type="match status" value="1"/>
</dbReference>
<dbReference type="Proteomes" id="UP000540929">
    <property type="component" value="Unassembled WGS sequence"/>
</dbReference>
<protein>
    <submittedName>
        <fullName evidence="3">NAD(P)-dependent dehydrogenase (Short-subunit alcohol dehydrogenase family)</fullName>
    </submittedName>
</protein>
<dbReference type="GO" id="GO:0016616">
    <property type="term" value="F:oxidoreductase activity, acting on the CH-OH group of donors, NAD or NADP as acceptor"/>
    <property type="evidence" value="ECO:0007669"/>
    <property type="project" value="TreeGrafter"/>
</dbReference>
<dbReference type="EMBL" id="JACCAS010000002">
    <property type="protein sequence ID" value="NYH27722.1"/>
    <property type="molecule type" value="Genomic_DNA"/>
</dbReference>
<dbReference type="InterPro" id="IPR036291">
    <property type="entry name" value="NAD(P)-bd_dom_sf"/>
</dbReference>
<dbReference type="AlphaFoldDB" id="A0A7Y9WVR3"/>
<dbReference type="CDD" id="cd05233">
    <property type="entry name" value="SDR_c"/>
    <property type="match status" value="1"/>
</dbReference>
<dbReference type="Pfam" id="PF13561">
    <property type="entry name" value="adh_short_C2"/>
    <property type="match status" value="1"/>
</dbReference>
<evidence type="ECO:0000313" key="5">
    <source>
        <dbReference type="Proteomes" id="UP000572540"/>
    </source>
</evidence>
<reference evidence="4 5" key="1">
    <citation type="submission" date="2020-07" db="EMBL/GenBank/DDBJ databases">
        <title>Exploring microbial biodiversity for novel pathways involved in the catabolism of aromatic compounds derived from lignin.</title>
        <authorList>
            <person name="Elkins J."/>
        </authorList>
    </citation>
    <scope>NUCLEOTIDE SEQUENCE [LARGE SCALE GENOMIC DNA]</scope>
    <source>
        <strain evidence="2 5">H2C3B</strain>
        <strain evidence="3 4">H2C3C</strain>
    </source>
</reference>
<evidence type="ECO:0000313" key="3">
    <source>
        <dbReference type="EMBL" id="NYH27722.1"/>
    </source>
</evidence>
<dbReference type="PRINTS" id="PR00080">
    <property type="entry name" value="SDRFAMILY"/>
</dbReference>
<dbReference type="InterPro" id="IPR002347">
    <property type="entry name" value="SDR_fam"/>
</dbReference>
<proteinExistence type="inferred from homology"/>